<accession>A0A0J7KFY2</accession>
<dbReference type="EMBL" id="LBMM01007878">
    <property type="protein sequence ID" value="KMQ89338.1"/>
    <property type="molecule type" value="Genomic_DNA"/>
</dbReference>
<dbReference type="SUPFAM" id="SSF56219">
    <property type="entry name" value="DNase I-like"/>
    <property type="match status" value="1"/>
</dbReference>
<keyword evidence="2" id="KW-1185">Reference proteome</keyword>
<name>A0A0J7KFY2_LASNI</name>
<sequence length="115" mass="12933">MGLSVLSTGQPTYWPADGAKTPDLIDFCITKGFSTNYIMCESNLELSSDHTPILITLANEIVTKPRNCSLHSRKTDWHHFWELLKVSFNAGMSLKSEDDIEAAVEYFNFNMQNAA</sequence>
<proteinExistence type="predicted"/>
<keyword evidence="1" id="KW-0695">RNA-directed DNA polymerase</keyword>
<dbReference type="GO" id="GO:0003964">
    <property type="term" value="F:RNA-directed DNA polymerase activity"/>
    <property type="evidence" value="ECO:0007669"/>
    <property type="project" value="UniProtKB-KW"/>
</dbReference>
<keyword evidence="1" id="KW-0548">Nucleotidyltransferase</keyword>
<dbReference type="InterPro" id="IPR036691">
    <property type="entry name" value="Endo/exonu/phosph_ase_sf"/>
</dbReference>
<keyword evidence="1" id="KW-0808">Transferase</keyword>
<dbReference type="PaxDb" id="67767-A0A0J7KFY2"/>
<dbReference type="AlphaFoldDB" id="A0A0J7KFY2"/>
<evidence type="ECO:0000313" key="1">
    <source>
        <dbReference type="EMBL" id="KMQ89338.1"/>
    </source>
</evidence>
<protein>
    <submittedName>
        <fullName evidence="1">Rna-directed dna polymerase from mobile element jockey-like protein</fullName>
    </submittedName>
</protein>
<dbReference type="OrthoDB" id="7698997at2759"/>
<organism evidence="1 2">
    <name type="scientific">Lasius niger</name>
    <name type="common">Black garden ant</name>
    <dbReference type="NCBI Taxonomy" id="67767"/>
    <lineage>
        <taxon>Eukaryota</taxon>
        <taxon>Metazoa</taxon>
        <taxon>Ecdysozoa</taxon>
        <taxon>Arthropoda</taxon>
        <taxon>Hexapoda</taxon>
        <taxon>Insecta</taxon>
        <taxon>Pterygota</taxon>
        <taxon>Neoptera</taxon>
        <taxon>Endopterygota</taxon>
        <taxon>Hymenoptera</taxon>
        <taxon>Apocrita</taxon>
        <taxon>Aculeata</taxon>
        <taxon>Formicoidea</taxon>
        <taxon>Formicidae</taxon>
        <taxon>Formicinae</taxon>
        <taxon>Lasius</taxon>
        <taxon>Lasius</taxon>
    </lineage>
</organism>
<dbReference type="Proteomes" id="UP000036403">
    <property type="component" value="Unassembled WGS sequence"/>
</dbReference>
<comment type="caution">
    <text evidence="1">The sequence shown here is derived from an EMBL/GenBank/DDBJ whole genome shotgun (WGS) entry which is preliminary data.</text>
</comment>
<reference evidence="1 2" key="1">
    <citation type="submission" date="2015-04" db="EMBL/GenBank/DDBJ databases">
        <title>Lasius niger genome sequencing.</title>
        <authorList>
            <person name="Konorov E.A."/>
            <person name="Nikitin M.A."/>
            <person name="Kirill M.V."/>
            <person name="Chang P."/>
        </authorList>
    </citation>
    <scope>NUCLEOTIDE SEQUENCE [LARGE SCALE GENOMIC DNA]</scope>
    <source>
        <tissue evidence="1">Whole</tissue>
    </source>
</reference>
<gene>
    <name evidence="1" type="ORF">RF55_11042</name>
</gene>
<evidence type="ECO:0000313" key="2">
    <source>
        <dbReference type="Proteomes" id="UP000036403"/>
    </source>
</evidence>